<dbReference type="AlphaFoldDB" id="A0A1G9IPY7"/>
<dbReference type="InterPro" id="IPR009056">
    <property type="entry name" value="Cyt_c-like_dom"/>
</dbReference>
<evidence type="ECO:0000256" key="2">
    <source>
        <dbReference type="ARBA" id="ARBA00022723"/>
    </source>
</evidence>
<dbReference type="InterPro" id="IPR016024">
    <property type="entry name" value="ARM-type_fold"/>
</dbReference>
<feature type="domain" description="Cytochrome c" evidence="6">
    <location>
        <begin position="623"/>
        <end position="720"/>
    </location>
</feature>
<evidence type="ECO:0000256" key="1">
    <source>
        <dbReference type="ARBA" id="ARBA00022617"/>
    </source>
</evidence>
<dbReference type="OrthoDB" id="9808161at2"/>
<evidence type="ECO:0000256" key="4">
    <source>
        <dbReference type="PROSITE-ProRule" id="PRU00433"/>
    </source>
</evidence>
<dbReference type="Proteomes" id="UP000198901">
    <property type="component" value="Unassembled WGS sequence"/>
</dbReference>
<dbReference type="Gene3D" id="1.25.10.10">
    <property type="entry name" value="Leucine-rich Repeat Variant"/>
    <property type="match status" value="1"/>
</dbReference>
<dbReference type="InterPro" id="IPR011989">
    <property type="entry name" value="ARM-like"/>
</dbReference>
<evidence type="ECO:0000313" key="8">
    <source>
        <dbReference type="Proteomes" id="UP000198901"/>
    </source>
</evidence>
<dbReference type="SUPFAM" id="SSF48371">
    <property type="entry name" value="ARM repeat"/>
    <property type="match status" value="1"/>
</dbReference>
<dbReference type="InterPro" id="IPR011042">
    <property type="entry name" value="6-blade_b-propeller_TolB-like"/>
</dbReference>
<dbReference type="SUPFAM" id="SSF50952">
    <property type="entry name" value="Soluble quinoprotein glucose dehydrogenase"/>
    <property type="match status" value="1"/>
</dbReference>
<dbReference type="PANTHER" id="PTHR33546:SF1">
    <property type="entry name" value="LARGE, MULTIFUNCTIONAL SECRETED PROTEIN"/>
    <property type="match status" value="1"/>
</dbReference>
<dbReference type="Pfam" id="PF13442">
    <property type="entry name" value="Cytochrome_CBB3"/>
    <property type="match status" value="1"/>
</dbReference>
<dbReference type="Pfam" id="PF23500">
    <property type="entry name" value="DUF7133"/>
    <property type="match status" value="1"/>
</dbReference>
<sequence>MVPPLYLFIVHLRIAFLGLLLTALWQFFPKTDARVAVPASDTPFVPASESIRHMAVEDGFEVQLVAAEPLVSAPVALSFDGKGRLWVVEMNGYMNDTLGTGEERPSGKIVILEDSDKDGVADKRKVFLDSLVLPRAICFVGKGILVAEPPSLWYYEVVNDKPVKKTLVDGAYAKGGNVEHQPNGLYRALDNWIYNAKSDKRYRFVKGKWISEKTHFRGQWGISQDDNGRLYYNHNSQNAIGDYFLPGFGSENTHQRNQVAGFNVNVVEDNRVYPAGPTPGVNRGYAKGTLDNQQRLVQFTAACGPLVYRGGLFGKEYDRNVFVAEPSANLIKRNVLTFNGYVTSGKQAYAGKEFLTSTDERFRPVSLYDAPDGALYVVDMYRGIIQHKTYLTTYLKGQIAKRGLTQPLTAGRIYRIVPKGTKPVVQPVTADVRFLASTNGWVRDFAQQKLVDAGKPVAALRPLLTSTSELQRIHAFRTLEGLGLLTVTDITSALKSPSWSYREQALGAVPSVLTKAAAPVLAKALDGLLVRRDTLSYPYIAFLSGKIAVFDAAAAAKLRSNVLKAAPQNRYVAAAVVSTLEDREESFLDEQTDSTALIIRDLKSAVRNARSARGNHDPAVLARQYPKGAALFNTICQTCHGKDGNGVQSLAPPLNKSEWVTGDKNHLISIVLFGLTGPVNVNNHLYSAPEIAGDMPGIGYDPSLSDKDIAELLSYIRRSWQNNADRISPAEVSQVRKNLGKRDKAFTIKELTGQ</sequence>
<keyword evidence="2 4" id="KW-0479">Metal-binding</keyword>
<dbReference type="InterPro" id="IPR055557">
    <property type="entry name" value="DUF7133"/>
</dbReference>
<proteinExistence type="predicted"/>
<dbReference type="GO" id="GO:0009055">
    <property type="term" value="F:electron transfer activity"/>
    <property type="evidence" value="ECO:0007669"/>
    <property type="project" value="InterPro"/>
</dbReference>
<dbReference type="GO" id="GO:0046872">
    <property type="term" value="F:metal ion binding"/>
    <property type="evidence" value="ECO:0007669"/>
    <property type="project" value="UniProtKB-KW"/>
</dbReference>
<dbReference type="EMBL" id="FNGS01000001">
    <property type="protein sequence ID" value="SDL27329.1"/>
    <property type="molecule type" value="Genomic_DNA"/>
</dbReference>
<dbReference type="InterPro" id="IPR036909">
    <property type="entry name" value="Cyt_c-like_dom_sf"/>
</dbReference>
<dbReference type="GO" id="GO:0020037">
    <property type="term" value="F:heme binding"/>
    <property type="evidence" value="ECO:0007669"/>
    <property type="project" value="InterPro"/>
</dbReference>
<dbReference type="Gene3D" id="2.120.10.30">
    <property type="entry name" value="TolB, C-terminal domain"/>
    <property type="match status" value="1"/>
</dbReference>
<evidence type="ECO:0000256" key="5">
    <source>
        <dbReference type="SAM" id="Phobius"/>
    </source>
</evidence>
<dbReference type="STRING" id="563176.SAMN04488090_0575"/>
<reference evidence="7 8" key="1">
    <citation type="submission" date="2016-10" db="EMBL/GenBank/DDBJ databases">
        <authorList>
            <person name="de Groot N.N."/>
        </authorList>
    </citation>
    <scope>NUCLEOTIDE SEQUENCE [LARGE SCALE GENOMIC DNA]</scope>
    <source>
        <strain evidence="7 8">DSM 21668</strain>
    </source>
</reference>
<dbReference type="PROSITE" id="PS51007">
    <property type="entry name" value="CYTC"/>
    <property type="match status" value="1"/>
</dbReference>
<keyword evidence="1 4" id="KW-0349">Heme</keyword>
<protein>
    <submittedName>
        <fullName evidence="7">Cytochrome C oxidase, cbb3-type, subunit III</fullName>
    </submittedName>
</protein>
<name>A0A1G9IPY7_9BACT</name>
<evidence type="ECO:0000259" key="6">
    <source>
        <dbReference type="PROSITE" id="PS51007"/>
    </source>
</evidence>
<keyword evidence="3 4" id="KW-0408">Iron</keyword>
<dbReference type="PANTHER" id="PTHR33546">
    <property type="entry name" value="LARGE, MULTIFUNCTIONAL SECRETED PROTEIN-RELATED"/>
    <property type="match status" value="1"/>
</dbReference>
<feature type="transmembrane region" description="Helical" evidence="5">
    <location>
        <begin position="6"/>
        <end position="28"/>
    </location>
</feature>
<dbReference type="Gene3D" id="1.10.760.10">
    <property type="entry name" value="Cytochrome c-like domain"/>
    <property type="match status" value="1"/>
</dbReference>
<evidence type="ECO:0000313" key="7">
    <source>
        <dbReference type="EMBL" id="SDL27329.1"/>
    </source>
</evidence>
<gene>
    <name evidence="7" type="ORF">SAMN04488090_0575</name>
</gene>
<dbReference type="SUPFAM" id="SSF46626">
    <property type="entry name" value="Cytochrome c"/>
    <property type="match status" value="1"/>
</dbReference>
<keyword evidence="8" id="KW-1185">Reference proteome</keyword>
<evidence type="ECO:0000256" key="3">
    <source>
        <dbReference type="ARBA" id="ARBA00023004"/>
    </source>
</evidence>
<keyword evidence="5" id="KW-0472">Membrane</keyword>
<accession>A0A1G9IPY7</accession>
<keyword evidence="5" id="KW-0812">Transmembrane</keyword>
<keyword evidence="5" id="KW-1133">Transmembrane helix</keyword>
<dbReference type="InterPro" id="IPR011041">
    <property type="entry name" value="Quinoprot_gluc/sorb_DH_b-prop"/>
</dbReference>
<organism evidence="7 8">
    <name type="scientific">Siphonobacter aquaeclarae</name>
    <dbReference type="NCBI Taxonomy" id="563176"/>
    <lineage>
        <taxon>Bacteria</taxon>
        <taxon>Pseudomonadati</taxon>
        <taxon>Bacteroidota</taxon>
        <taxon>Cytophagia</taxon>
        <taxon>Cytophagales</taxon>
        <taxon>Cytophagaceae</taxon>
        <taxon>Siphonobacter</taxon>
    </lineage>
</organism>